<dbReference type="Pfam" id="PF10035">
    <property type="entry name" value="DUF2179"/>
    <property type="match status" value="1"/>
</dbReference>
<feature type="transmembrane region" description="Helical" evidence="6">
    <location>
        <begin position="6"/>
        <end position="24"/>
    </location>
</feature>
<dbReference type="OrthoDB" id="48231at2"/>
<keyword evidence="5 6" id="KW-0472">Membrane</keyword>
<keyword evidence="2 6" id="KW-1003">Cell membrane</keyword>
<feature type="domain" description="DUF5698" evidence="8">
    <location>
        <begin position="23"/>
        <end position="80"/>
    </location>
</feature>
<dbReference type="InterPro" id="IPR022930">
    <property type="entry name" value="UPF0316"/>
</dbReference>
<dbReference type="AlphaFoldDB" id="A0A3R9YKF8"/>
<dbReference type="PANTHER" id="PTHR40060">
    <property type="entry name" value="UPF0316 PROTEIN YEBE"/>
    <property type="match status" value="1"/>
</dbReference>
<evidence type="ECO:0000256" key="4">
    <source>
        <dbReference type="ARBA" id="ARBA00022989"/>
    </source>
</evidence>
<feature type="domain" description="DUF2179" evidence="7">
    <location>
        <begin position="113"/>
        <end position="165"/>
    </location>
</feature>
<keyword evidence="10" id="KW-1185">Reference proteome</keyword>
<evidence type="ECO:0000256" key="1">
    <source>
        <dbReference type="ARBA" id="ARBA00004651"/>
    </source>
</evidence>
<comment type="caution">
    <text evidence="9">The sequence shown here is derived from an EMBL/GenBank/DDBJ whole genome shotgun (WGS) entry which is preliminary data.</text>
</comment>
<evidence type="ECO:0000313" key="9">
    <source>
        <dbReference type="EMBL" id="RST89777.1"/>
    </source>
</evidence>
<reference evidence="9 10" key="1">
    <citation type="submission" date="2018-03" db="EMBL/GenBank/DDBJ databases">
        <authorList>
            <person name="Gulvik C.A."/>
        </authorList>
    </citation>
    <scope>NUCLEOTIDE SEQUENCE [LARGE SCALE GENOMIC DNA]</scope>
    <source>
        <strain evidence="9 10">JCM 31581</strain>
    </source>
</reference>
<evidence type="ECO:0000259" key="8">
    <source>
        <dbReference type="Pfam" id="PF18955"/>
    </source>
</evidence>
<feature type="transmembrane region" description="Helical" evidence="6">
    <location>
        <begin position="36"/>
        <end position="56"/>
    </location>
</feature>
<proteinExistence type="inferred from homology"/>
<feature type="transmembrane region" description="Helical" evidence="6">
    <location>
        <begin position="62"/>
        <end position="82"/>
    </location>
</feature>
<evidence type="ECO:0000313" key="10">
    <source>
        <dbReference type="Proteomes" id="UP000277864"/>
    </source>
</evidence>
<organism evidence="9 10">
    <name type="scientific">Vagococcus humatus</name>
    <dbReference type="NCBI Taxonomy" id="1889241"/>
    <lineage>
        <taxon>Bacteria</taxon>
        <taxon>Bacillati</taxon>
        <taxon>Bacillota</taxon>
        <taxon>Bacilli</taxon>
        <taxon>Lactobacillales</taxon>
        <taxon>Enterococcaceae</taxon>
        <taxon>Vagococcus</taxon>
    </lineage>
</organism>
<evidence type="ECO:0000256" key="2">
    <source>
        <dbReference type="ARBA" id="ARBA00022475"/>
    </source>
</evidence>
<dbReference type="EMBL" id="PXZH01000001">
    <property type="protein sequence ID" value="RST89777.1"/>
    <property type="molecule type" value="Genomic_DNA"/>
</dbReference>
<evidence type="ECO:0000256" key="3">
    <source>
        <dbReference type="ARBA" id="ARBA00022692"/>
    </source>
</evidence>
<dbReference type="Proteomes" id="UP000277864">
    <property type="component" value="Unassembled WGS sequence"/>
</dbReference>
<dbReference type="PANTHER" id="PTHR40060:SF1">
    <property type="entry name" value="UPF0316 PROTEIN YEBE"/>
    <property type="match status" value="1"/>
</dbReference>
<protein>
    <recommendedName>
        <fullName evidence="6">UPF0316 protein C7P63_01485</fullName>
    </recommendedName>
</protein>
<dbReference type="InterPro" id="IPR044035">
    <property type="entry name" value="DUF5698"/>
</dbReference>
<dbReference type="RefSeq" id="WP_125942387.1">
    <property type="nucleotide sequence ID" value="NZ_PXZH01000001.1"/>
</dbReference>
<evidence type="ECO:0000256" key="5">
    <source>
        <dbReference type="ARBA" id="ARBA00023136"/>
    </source>
</evidence>
<sequence length="186" mass="21274">MTLDFKDLAIIFTINFTYITLNTLRMMLTMKGYRYIAPLVSMFEITIYVVGLGMVLQQLDNVFNLLAYALGYGAGIAVGIHLEDKLALGYIMVTAMIPDVNSDIPKKIREEGYGVTVTYGYGLEGERMIMEILSSRKNERNLYQLIDSIEPKAFVISHEPKYIRGGFWTKKIKRQNQQPLKNKNNE</sequence>
<comment type="subcellular location">
    <subcellularLocation>
        <location evidence="1 6">Cell membrane</location>
        <topology evidence="1 6">Multi-pass membrane protein</topology>
    </subcellularLocation>
</comment>
<dbReference type="NCBIfam" id="NF003194">
    <property type="entry name" value="PRK04164.1-5"/>
    <property type="match status" value="1"/>
</dbReference>
<accession>A0A3R9YKF8</accession>
<dbReference type="Pfam" id="PF18955">
    <property type="entry name" value="DUF5698"/>
    <property type="match status" value="1"/>
</dbReference>
<keyword evidence="3 6" id="KW-0812">Transmembrane</keyword>
<name>A0A3R9YKF8_9ENTE</name>
<dbReference type="CDD" id="cd16381">
    <property type="entry name" value="YitT_C_like_1"/>
    <property type="match status" value="1"/>
</dbReference>
<dbReference type="HAMAP" id="MF_01515">
    <property type="entry name" value="UPF0316"/>
    <property type="match status" value="1"/>
</dbReference>
<evidence type="ECO:0000259" key="7">
    <source>
        <dbReference type="Pfam" id="PF10035"/>
    </source>
</evidence>
<gene>
    <name evidence="9" type="ORF">C7P63_01485</name>
</gene>
<keyword evidence="4 6" id="KW-1133">Transmembrane helix</keyword>
<dbReference type="GO" id="GO:0005886">
    <property type="term" value="C:plasma membrane"/>
    <property type="evidence" value="ECO:0007669"/>
    <property type="project" value="UniProtKB-SubCell"/>
</dbReference>
<evidence type="ECO:0000256" key="6">
    <source>
        <dbReference type="HAMAP-Rule" id="MF_01515"/>
    </source>
</evidence>
<dbReference type="InterPro" id="IPR019264">
    <property type="entry name" value="DUF2179"/>
</dbReference>
<comment type="similarity">
    <text evidence="6">Belongs to the UPF0316 family.</text>
</comment>